<proteinExistence type="predicted"/>
<dbReference type="EMBL" id="BNJJ01000015">
    <property type="protein sequence ID" value="GHO87176.1"/>
    <property type="molecule type" value="Genomic_DNA"/>
</dbReference>
<feature type="compositionally biased region" description="Basic and acidic residues" evidence="1">
    <location>
        <begin position="1"/>
        <end position="16"/>
    </location>
</feature>
<gene>
    <name evidence="2" type="ORF">KSZ_51820</name>
</gene>
<accession>A0ABQ3VP60</accession>
<sequence>MRNEFEKASDGKREQKGLNMNRGTILSAREDILSSETYNVSRKDMSQEK</sequence>
<feature type="region of interest" description="Disordered" evidence="1">
    <location>
        <begin position="1"/>
        <end position="27"/>
    </location>
</feature>
<reference evidence="2 3" key="1">
    <citation type="journal article" date="2021" name="Int. J. Syst. Evol. Microbiol.">
        <title>Reticulibacter mediterranei gen. nov., sp. nov., within the new family Reticulibacteraceae fam. nov., and Ktedonospora formicarum gen. nov., sp. nov., Ktedonobacter robiniae sp. nov., Dictyobacter formicarum sp. nov. and Dictyobacter arantiisoli sp. nov., belonging to the class Ktedonobacteria.</title>
        <authorList>
            <person name="Yabe S."/>
            <person name="Zheng Y."/>
            <person name="Wang C.M."/>
            <person name="Sakai Y."/>
            <person name="Abe K."/>
            <person name="Yokota A."/>
            <person name="Donadio S."/>
            <person name="Cavaletti L."/>
            <person name="Monciardini P."/>
        </authorList>
    </citation>
    <scope>NUCLEOTIDE SEQUENCE [LARGE SCALE GENOMIC DNA]</scope>
    <source>
        <strain evidence="2 3">SOSP1-9</strain>
    </source>
</reference>
<evidence type="ECO:0000313" key="3">
    <source>
        <dbReference type="Proteomes" id="UP000635565"/>
    </source>
</evidence>
<comment type="caution">
    <text evidence="2">The sequence shown here is derived from an EMBL/GenBank/DDBJ whole genome shotgun (WGS) entry which is preliminary data.</text>
</comment>
<evidence type="ECO:0000256" key="1">
    <source>
        <dbReference type="SAM" id="MobiDB-lite"/>
    </source>
</evidence>
<dbReference type="Proteomes" id="UP000635565">
    <property type="component" value="Unassembled WGS sequence"/>
</dbReference>
<name>A0ABQ3VP60_9CHLR</name>
<protein>
    <submittedName>
        <fullName evidence="2">Uncharacterized protein</fullName>
    </submittedName>
</protein>
<evidence type="ECO:0000313" key="2">
    <source>
        <dbReference type="EMBL" id="GHO87176.1"/>
    </source>
</evidence>
<organism evidence="2 3">
    <name type="scientific">Dictyobacter formicarum</name>
    <dbReference type="NCBI Taxonomy" id="2778368"/>
    <lineage>
        <taxon>Bacteria</taxon>
        <taxon>Bacillati</taxon>
        <taxon>Chloroflexota</taxon>
        <taxon>Ktedonobacteria</taxon>
        <taxon>Ktedonobacterales</taxon>
        <taxon>Dictyobacteraceae</taxon>
        <taxon>Dictyobacter</taxon>
    </lineage>
</organism>
<keyword evidence="3" id="KW-1185">Reference proteome</keyword>